<dbReference type="Proteomes" id="UP000188243">
    <property type="component" value="Chromosome"/>
</dbReference>
<accession>A0A1Q2H343</accession>
<organism evidence="1 2">
    <name type="scientific">Pseudoalteromonas aliena</name>
    <dbReference type="NCBI Taxonomy" id="247523"/>
    <lineage>
        <taxon>Bacteria</taxon>
        <taxon>Pseudomonadati</taxon>
        <taxon>Pseudomonadota</taxon>
        <taxon>Gammaproteobacteria</taxon>
        <taxon>Alteromonadales</taxon>
        <taxon>Pseudoalteromonadaceae</taxon>
        <taxon>Pseudoalteromonas</taxon>
    </lineage>
</organism>
<dbReference type="InterPro" id="IPR009050">
    <property type="entry name" value="Globin-like_sf"/>
</dbReference>
<sequence length="156" mass="18343">MKTHQPELLKSLSIIKPNFHAFTERFHTKLTQSCITMSYPSAVQFNERSYTLYCMLERIIKHLDNPLSVAPFLSYQLQFLKNDNIQQSDIKVLCDTFYATLEEHLGQRFSSEKKVAWRKVLMFFENFSNNSLFHTTNVISLEQRMLKKASHEEANS</sequence>
<dbReference type="InterPro" id="IPR044399">
    <property type="entry name" value="Mb-like_M"/>
</dbReference>
<dbReference type="AlphaFoldDB" id="A0A1Q2H343"/>
<dbReference type="RefSeq" id="WP_077538484.1">
    <property type="nucleotide sequence ID" value="NZ_CANLYY010000002.1"/>
</dbReference>
<dbReference type="EMBL" id="CP019628">
    <property type="protein sequence ID" value="AQQ01773.1"/>
    <property type="molecule type" value="Genomic_DNA"/>
</dbReference>
<dbReference type="SUPFAM" id="SSF46458">
    <property type="entry name" value="Globin-like"/>
    <property type="match status" value="1"/>
</dbReference>
<evidence type="ECO:0000313" key="2">
    <source>
        <dbReference type="Proteomes" id="UP000188243"/>
    </source>
</evidence>
<evidence type="ECO:0000313" key="1">
    <source>
        <dbReference type="EMBL" id="AQQ01773.1"/>
    </source>
</evidence>
<dbReference type="CDD" id="cd01040">
    <property type="entry name" value="Mb-like"/>
    <property type="match status" value="1"/>
</dbReference>
<reference evidence="1 2" key="1">
    <citation type="submission" date="2017-02" db="EMBL/GenBank/DDBJ databases">
        <title>Complete genome sequence of the cold-active Pseudoalteromonas aliena strain EH1 isolated from Arctic seawater.</title>
        <authorList>
            <person name="Kim E."/>
            <person name="Heo E."/>
            <person name="Kim H."/>
            <person name="Kim D."/>
        </authorList>
    </citation>
    <scope>NUCLEOTIDE SEQUENCE [LARGE SCALE GENOMIC DNA]</scope>
    <source>
        <strain evidence="1 2">EH1</strain>
    </source>
</reference>
<name>A0A1Q2H343_9GAMM</name>
<dbReference type="InterPro" id="IPR012292">
    <property type="entry name" value="Globin/Proto"/>
</dbReference>
<protein>
    <submittedName>
        <fullName evidence="1">Globin</fullName>
    </submittedName>
</protein>
<dbReference type="Gene3D" id="1.10.490.10">
    <property type="entry name" value="Globins"/>
    <property type="match status" value="1"/>
</dbReference>
<dbReference type="GO" id="GO:0020037">
    <property type="term" value="F:heme binding"/>
    <property type="evidence" value="ECO:0007669"/>
    <property type="project" value="InterPro"/>
</dbReference>
<gene>
    <name evidence="1" type="ORF">B0W48_19535</name>
</gene>
<dbReference type="GO" id="GO:0019825">
    <property type="term" value="F:oxygen binding"/>
    <property type="evidence" value="ECO:0007669"/>
    <property type="project" value="InterPro"/>
</dbReference>
<proteinExistence type="predicted"/>
<dbReference type="KEGG" id="paln:B0W48_19535"/>